<dbReference type="GO" id="GO:0003856">
    <property type="term" value="F:3-dehydroquinate synthase activity"/>
    <property type="evidence" value="ECO:0007669"/>
    <property type="project" value="UniProtKB-UniRule"/>
</dbReference>
<keyword evidence="11 19" id="KW-0028">Amino-acid biosynthesis</keyword>
<name>E8X3L7_GRATM</name>
<evidence type="ECO:0000259" key="20">
    <source>
        <dbReference type="Pfam" id="PF01761"/>
    </source>
</evidence>
<dbReference type="PIRSF" id="PIRSF001455">
    <property type="entry name" value="DHQ_synth"/>
    <property type="match status" value="1"/>
</dbReference>
<keyword evidence="16 19" id="KW-0057">Aromatic amino acid biosynthesis</keyword>
<feature type="domain" description="3-dehydroquinate synthase C-terminal" evidence="21">
    <location>
        <begin position="195"/>
        <end position="337"/>
    </location>
</feature>
<evidence type="ECO:0000259" key="21">
    <source>
        <dbReference type="Pfam" id="PF24621"/>
    </source>
</evidence>
<evidence type="ECO:0000256" key="15">
    <source>
        <dbReference type="ARBA" id="ARBA00023027"/>
    </source>
</evidence>
<dbReference type="HAMAP" id="MF_00110">
    <property type="entry name" value="DHQ_synthase"/>
    <property type="match status" value="1"/>
</dbReference>
<dbReference type="Gene3D" id="3.40.50.1970">
    <property type="match status" value="1"/>
</dbReference>
<evidence type="ECO:0000256" key="7">
    <source>
        <dbReference type="ARBA" id="ARBA00005412"/>
    </source>
</evidence>
<evidence type="ECO:0000256" key="11">
    <source>
        <dbReference type="ARBA" id="ARBA00022605"/>
    </source>
</evidence>
<feature type="domain" description="3-dehydroquinate synthase N-terminal" evidence="20">
    <location>
        <begin position="82"/>
        <end position="193"/>
    </location>
</feature>
<feature type="binding site" evidence="19">
    <location>
        <begin position="143"/>
        <end position="144"/>
    </location>
    <ligand>
        <name>NAD(+)</name>
        <dbReference type="ChEBI" id="CHEBI:57540"/>
    </ligand>
</feature>
<comment type="cofactor">
    <cofactor evidence="19">
        <name>Co(2+)</name>
        <dbReference type="ChEBI" id="CHEBI:48828"/>
    </cofactor>
    <cofactor evidence="19">
        <name>Zn(2+)</name>
        <dbReference type="ChEBI" id="CHEBI:29105"/>
    </cofactor>
    <text evidence="19">Binds 1 divalent metal cation per subunit. Can use either Co(2+) or Zn(2+).</text>
</comment>
<comment type="cofactor">
    <cofactor evidence="3">
        <name>Zn(2+)</name>
        <dbReference type="ChEBI" id="CHEBI:29105"/>
    </cofactor>
</comment>
<feature type="binding site" evidence="19">
    <location>
        <begin position="119"/>
        <end position="123"/>
    </location>
    <ligand>
        <name>NAD(+)</name>
        <dbReference type="ChEBI" id="CHEBI:57540"/>
    </ligand>
</feature>
<evidence type="ECO:0000256" key="4">
    <source>
        <dbReference type="ARBA" id="ARBA00003485"/>
    </source>
</evidence>
<feature type="binding site" evidence="19">
    <location>
        <position position="278"/>
    </location>
    <ligand>
        <name>Zn(2+)</name>
        <dbReference type="ChEBI" id="CHEBI:29105"/>
    </ligand>
</feature>
<dbReference type="Pfam" id="PF01761">
    <property type="entry name" value="DHQ_synthase"/>
    <property type="match status" value="1"/>
</dbReference>
<dbReference type="PANTHER" id="PTHR43622:SF7">
    <property type="entry name" value="3-DEHYDROQUINATE SYNTHASE, CHLOROPLASTIC"/>
    <property type="match status" value="1"/>
</dbReference>
<dbReference type="InterPro" id="IPR030960">
    <property type="entry name" value="DHQS/DOIS_N"/>
</dbReference>
<evidence type="ECO:0000256" key="3">
    <source>
        <dbReference type="ARBA" id="ARBA00001947"/>
    </source>
</evidence>
<dbReference type="HOGENOM" id="CLU_001201_0_2_0"/>
<comment type="function">
    <text evidence="4 19">Catalyzes the conversion of 3-deoxy-D-arabino-heptulosonate 7-phosphate (DAHP) to dehydroquinate (DHQ).</text>
</comment>
<keyword evidence="13 19" id="KW-0547">Nucleotide-binding</keyword>
<dbReference type="GO" id="GO:0000166">
    <property type="term" value="F:nucleotide binding"/>
    <property type="evidence" value="ECO:0007669"/>
    <property type="project" value="UniProtKB-KW"/>
</dbReference>
<dbReference type="GO" id="GO:0009073">
    <property type="term" value="P:aromatic amino acid family biosynthetic process"/>
    <property type="evidence" value="ECO:0007669"/>
    <property type="project" value="UniProtKB-KW"/>
</dbReference>
<sequence length="383" mass="40975">MALTPKTLPIPSTKTIHLSATSTEYDIHIGQGLLSTLHPRLQKLAGGKSYRPFLITSPNIWKLWSKQVRASFPEAESPTVLFLPPGEKHKRLPAVESLAEQLAQHGADRDSILIAFGGGVLGDITGFLAAIYMRGIPYVQIPTTLLAQVDSSVGGKTGVNLAAGKNLIGSFHHPRAVFADIALLKTLPPLELRSGLQESIKAGIIADPKLFAYLEQNNELIANGDPEALTKVVTASIKVKANVVAKDERESGLRMTLNFGHTLGHAIEAATGYKKLLHGEAVAWGSIAALHVALARKVIDPDTFARMANLILSYGPLPRFKATASDLVALTSSDKKTRSGRRAFVLPTGIGSTEIVYDVTDEELTAAAESMLQTMRATGVKPS</sequence>
<evidence type="ECO:0000256" key="2">
    <source>
        <dbReference type="ARBA" id="ARBA00001911"/>
    </source>
</evidence>
<dbReference type="Proteomes" id="UP000000343">
    <property type="component" value="Chromosome"/>
</dbReference>
<dbReference type="NCBIfam" id="TIGR01357">
    <property type="entry name" value="aroB"/>
    <property type="match status" value="1"/>
</dbReference>
<keyword evidence="18 19" id="KW-0170">Cobalt</keyword>
<evidence type="ECO:0000256" key="6">
    <source>
        <dbReference type="ARBA" id="ARBA00004661"/>
    </source>
</evidence>
<evidence type="ECO:0000256" key="19">
    <source>
        <dbReference type="HAMAP-Rule" id="MF_00110"/>
    </source>
</evidence>
<comment type="caution">
    <text evidence="19">Lacks conserved residue(s) required for the propagation of feature annotation.</text>
</comment>
<dbReference type="AlphaFoldDB" id="E8X3L7"/>
<dbReference type="InterPro" id="IPR030963">
    <property type="entry name" value="DHQ_synth_fam"/>
</dbReference>
<dbReference type="KEGG" id="acm:AciX9_1145"/>
<evidence type="ECO:0000256" key="5">
    <source>
        <dbReference type="ARBA" id="ARBA00004496"/>
    </source>
</evidence>
<gene>
    <name evidence="19" type="primary">aroB</name>
    <name evidence="22" type="ordered locus">AciX9_1145</name>
</gene>
<dbReference type="SUPFAM" id="SSF56796">
    <property type="entry name" value="Dehydroquinate synthase-like"/>
    <property type="match status" value="1"/>
</dbReference>
<evidence type="ECO:0000256" key="18">
    <source>
        <dbReference type="ARBA" id="ARBA00023285"/>
    </source>
</evidence>
<evidence type="ECO:0000256" key="13">
    <source>
        <dbReference type="ARBA" id="ARBA00022741"/>
    </source>
</evidence>
<dbReference type="InterPro" id="IPR056179">
    <property type="entry name" value="DHQS_C"/>
</dbReference>
<dbReference type="Pfam" id="PF24621">
    <property type="entry name" value="DHQS_C"/>
    <property type="match status" value="1"/>
</dbReference>
<evidence type="ECO:0000256" key="16">
    <source>
        <dbReference type="ARBA" id="ARBA00023141"/>
    </source>
</evidence>
<keyword evidence="17 19" id="KW-0456">Lyase</keyword>
<evidence type="ECO:0000256" key="9">
    <source>
        <dbReference type="ARBA" id="ARBA00017684"/>
    </source>
</evidence>
<dbReference type="GO" id="GO:0009423">
    <property type="term" value="P:chorismate biosynthetic process"/>
    <property type="evidence" value="ECO:0007669"/>
    <property type="project" value="UniProtKB-UniRule"/>
</dbReference>
<comment type="similarity">
    <text evidence="7 19">Belongs to the sugar phosphate cyclases superfamily. Dehydroquinate synthase family.</text>
</comment>
<dbReference type="RefSeq" id="WP_013579531.1">
    <property type="nucleotide sequence ID" value="NC_015064.1"/>
</dbReference>
<keyword evidence="10 19" id="KW-0963">Cytoplasm</keyword>
<evidence type="ECO:0000256" key="1">
    <source>
        <dbReference type="ARBA" id="ARBA00001393"/>
    </source>
</evidence>
<evidence type="ECO:0000313" key="23">
    <source>
        <dbReference type="Proteomes" id="UP000000343"/>
    </source>
</evidence>
<dbReference type="GO" id="GO:0008652">
    <property type="term" value="P:amino acid biosynthetic process"/>
    <property type="evidence" value="ECO:0007669"/>
    <property type="project" value="UniProtKB-KW"/>
</dbReference>
<feature type="binding site" evidence="19">
    <location>
        <position position="165"/>
    </location>
    <ligand>
        <name>NAD(+)</name>
        <dbReference type="ChEBI" id="CHEBI:57540"/>
    </ligand>
</feature>
<proteinExistence type="inferred from homology"/>
<feature type="binding site" evidence="19">
    <location>
        <position position="156"/>
    </location>
    <ligand>
        <name>NAD(+)</name>
        <dbReference type="ChEBI" id="CHEBI:57540"/>
    </ligand>
</feature>
<keyword evidence="23" id="KW-1185">Reference proteome</keyword>
<comment type="subcellular location">
    <subcellularLocation>
        <location evidence="5 19">Cytoplasm</location>
    </subcellularLocation>
</comment>
<evidence type="ECO:0000256" key="14">
    <source>
        <dbReference type="ARBA" id="ARBA00022833"/>
    </source>
</evidence>
<dbReference type="PANTHER" id="PTHR43622">
    <property type="entry name" value="3-DEHYDROQUINATE SYNTHASE"/>
    <property type="match status" value="1"/>
</dbReference>
<dbReference type="Gene3D" id="1.20.1090.10">
    <property type="entry name" value="Dehydroquinate synthase-like - alpha domain"/>
    <property type="match status" value="1"/>
</dbReference>
<dbReference type="FunFam" id="3.40.50.1970:FF:000007">
    <property type="entry name" value="Pentafunctional AROM polypeptide"/>
    <property type="match status" value="1"/>
</dbReference>
<evidence type="ECO:0000256" key="12">
    <source>
        <dbReference type="ARBA" id="ARBA00022723"/>
    </source>
</evidence>
<reference evidence="23" key="1">
    <citation type="submission" date="2011-01" db="EMBL/GenBank/DDBJ databases">
        <title>Complete sequence of chromosome of Acidobacterium sp. MP5ACTX9.</title>
        <authorList>
            <consortium name="US DOE Joint Genome Institute"/>
            <person name="Lucas S."/>
            <person name="Copeland A."/>
            <person name="Lapidus A."/>
            <person name="Cheng J.-F."/>
            <person name="Goodwin L."/>
            <person name="Pitluck S."/>
            <person name="Teshima H."/>
            <person name="Detter J.C."/>
            <person name="Han C."/>
            <person name="Tapia R."/>
            <person name="Land M."/>
            <person name="Hauser L."/>
            <person name="Kyrpides N."/>
            <person name="Ivanova N."/>
            <person name="Ovchinnikova G."/>
            <person name="Pagani I."/>
            <person name="Rawat S.R."/>
            <person name="Mannisto M."/>
            <person name="Haggblom M.M."/>
            <person name="Woyke T."/>
        </authorList>
    </citation>
    <scope>NUCLEOTIDE SEQUENCE [LARGE SCALE GENOMIC DNA]</scope>
    <source>
        <strain evidence="23">MP5ACTX9</strain>
    </source>
</reference>
<dbReference type="EC" id="4.2.3.4" evidence="8 19"/>
<dbReference type="CDD" id="cd08195">
    <property type="entry name" value="DHQS"/>
    <property type="match status" value="1"/>
</dbReference>
<comment type="pathway">
    <text evidence="6 19">Metabolic intermediate biosynthesis; chorismate biosynthesis; chorismate from D-erythrose 4-phosphate and phosphoenolpyruvate: step 2/7.</text>
</comment>
<dbReference type="STRING" id="1198114.AciX9_1145"/>
<evidence type="ECO:0000256" key="10">
    <source>
        <dbReference type="ARBA" id="ARBA00022490"/>
    </source>
</evidence>
<feature type="binding site" evidence="19">
    <location>
        <position position="261"/>
    </location>
    <ligand>
        <name>Zn(2+)</name>
        <dbReference type="ChEBI" id="CHEBI:29105"/>
    </ligand>
</feature>
<keyword evidence="12 19" id="KW-0479">Metal-binding</keyword>
<dbReference type="eggNOG" id="COG0337">
    <property type="taxonomic scope" value="Bacteria"/>
</dbReference>
<dbReference type="GO" id="GO:0005737">
    <property type="term" value="C:cytoplasm"/>
    <property type="evidence" value="ECO:0007669"/>
    <property type="project" value="UniProtKB-SubCell"/>
</dbReference>
<dbReference type="UniPathway" id="UPA00053">
    <property type="reaction ID" value="UER00085"/>
</dbReference>
<dbReference type="PaxDb" id="1198114-AciX9_1145"/>
<dbReference type="EMBL" id="CP002480">
    <property type="protein sequence ID" value="ADW68208.1"/>
    <property type="molecule type" value="Genomic_DNA"/>
</dbReference>
<evidence type="ECO:0000256" key="8">
    <source>
        <dbReference type="ARBA" id="ARBA00013031"/>
    </source>
</evidence>
<evidence type="ECO:0000313" key="22">
    <source>
        <dbReference type="EMBL" id="ADW68208.1"/>
    </source>
</evidence>
<keyword evidence="14 19" id="KW-0862">Zinc</keyword>
<dbReference type="InterPro" id="IPR016037">
    <property type="entry name" value="DHQ_synth_AroB"/>
</dbReference>
<feature type="binding site" evidence="19">
    <location>
        <position position="198"/>
    </location>
    <ligand>
        <name>Zn(2+)</name>
        <dbReference type="ChEBI" id="CHEBI:29105"/>
    </ligand>
</feature>
<organism evidence="23">
    <name type="scientific">Granulicella tundricola (strain ATCC BAA-1859 / DSM 23138 / MP5ACTX9)</name>
    <dbReference type="NCBI Taxonomy" id="1198114"/>
    <lineage>
        <taxon>Bacteria</taxon>
        <taxon>Pseudomonadati</taxon>
        <taxon>Acidobacteriota</taxon>
        <taxon>Terriglobia</taxon>
        <taxon>Terriglobales</taxon>
        <taxon>Acidobacteriaceae</taxon>
        <taxon>Granulicella</taxon>
    </lineage>
</organism>
<protein>
    <recommendedName>
        <fullName evidence="9 19">3-dehydroquinate synthase</fullName>
        <shortName evidence="19">DHQS</shortName>
        <ecNumber evidence="8 19">4.2.3.4</ecNumber>
    </recommendedName>
</protein>
<dbReference type="GO" id="GO:0046872">
    <property type="term" value="F:metal ion binding"/>
    <property type="evidence" value="ECO:0007669"/>
    <property type="project" value="UniProtKB-KW"/>
</dbReference>
<evidence type="ECO:0000256" key="17">
    <source>
        <dbReference type="ARBA" id="ARBA00023239"/>
    </source>
</evidence>
<keyword evidence="15 19" id="KW-0520">NAD</keyword>
<comment type="cofactor">
    <cofactor evidence="2 19">
        <name>NAD(+)</name>
        <dbReference type="ChEBI" id="CHEBI:57540"/>
    </cofactor>
</comment>
<dbReference type="InterPro" id="IPR050071">
    <property type="entry name" value="Dehydroquinate_synthase"/>
</dbReference>
<comment type="catalytic activity">
    <reaction evidence="1 19">
        <text>7-phospho-2-dehydro-3-deoxy-D-arabino-heptonate = 3-dehydroquinate + phosphate</text>
        <dbReference type="Rhea" id="RHEA:21968"/>
        <dbReference type="ChEBI" id="CHEBI:32364"/>
        <dbReference type="ChEBI" id="CHEBI:43474"/>
        <dbReference type="ChEBI" id="CHEBI:58394"/>
        <dbReference type="EC" id="4.2.3.4"/>
    </reaction>
</comment>
<accession>E8X3L7</accession>